<dbReference type="RefSeq" id="XP_056053683.1">
    <property type="nucleotide sequence ID" value="XM_056196547.1"/>
</dbReference>
<comment type="caution">
    <text evidence="1">The sequence shown here is derived from an EMBL/GenBank/DDBJ whole genome shotgun (WGS) entry which is preliminary data.</text>
</comment>
<evidence type="ECO:0000313" key="2">
    <source>
        <dbReference type="Proteomes" id="UP001144673"/>
    </source>
</evidence>
<reference evidence="1" key="1">
    <citation type="journal article" date="2023" name="Access Microbiol">
        <title>De-novo genome assembly for Akanthomyces muscarius, a biocontrol agent of insect agricultural pests.</title>
        <authorList>
            <person name="Erdos Z."/>
            <person name="Studholme D.J."/>
            <person name="Raymond B."/>
            <person name="Sharma M."/>
        </authorList>
    </citation>
    <scope>NUCLEOTIDE SEQUENCE</scope>
    <source>
        <strain evidence="1">Ve6</strain>
    </source>
</reference>
<organism evidence="1 2">
    <name type="scientific">Akanthomyces muscarius</name>
    <name type="common">Entomopathogenic fungus</name>
    <name type="synonym">Lecanicillium muscarium</name>
    <dbReference type="NCBI Taxonomy" id="2231603"/>
    <lineage>
        <taxon>Eukaryota</taxon>
        <taxon>Fungi</taxon>
        <taxon>Dikarya</taxon>
        <taxon>Ascomycota</taxon>
        <taxon>Pezizomycotina</taxon>
        <taxon>Sordariomycetes</taxon>
        <taxon>Hypocreomycetidae</taxon>
        <taxon>Hypocreales</taxon>
        <taxon>Cordycipitaceae</taxon>
        <taxon>Akanthomyces</taxon>
    </lineage>
</organism>
<proteinExistence type="predicted"/>
<dbReference type="GeneID" id="80896695"/>
<dbReference type="EMBL" id="JAJHUN010000008">
    <property type="protein sequence ID" value="KAJ4153025.1"/>
    <property type="molecule type" value="Genomic_DNA"/>
</dbReference>
<gene>
    <name evidence="1" type="ORF">LMH87_009536</name>
</gene>
<name>A0A9W8ULZ5_AKAMU</name>
<keyword evidence="2" id="KW-1185">Reference proteome</keyword>
<sequence>METGTSLMDVWIQRKLDTLLFGWTYECSVRAFHGEDMMELFLWGQRYFHPGGPVCLTAEQFFEFHPSPSAPESAYAPHLRIDESESIAYLLHNAREDEHEVDLNADLSAPMDVDVAMVTIYIHATRGDVLASQLFGRIADEPSQLVDYNDAATISKFRTLFNKNPNNQKRVALAEKFDAIQAPEFPAQVARWLVKVAWKLLAIKWLHEKQHNPQSSIYSDPMQVIDEPGLWHDYLWMRRGQGGMNSFKVNHPWVVEETQRLPKLRPKIWFTYCTKDCKVKNRAPKRLRT</sequence>
<dbReference type="AlphaFoldDB" id="A0A9W8ULZ5"/>
<accession>A0A9W8ULZ5</accession>
<evidence type="ECO:0000313" key="1">
    <source>
        <dbReference type="EMBL" id="KAJ4153025.1"/>
    </source>
</evidence>
<dbReference type="Proteomes" id="UP001144673">
    <property type="component" value="Chromosome 5"/>
</dbReference>
<protein>
    <submittedName>
        <fullName evidence="1">Uncharacterized protein</fullName>
    </submittedName>
</protein>
<dbReference type="KEGG" id="amus:LMH87_009536"/>